<feature type="compositionally biased region" description="Low complexity" evidence="1">
    <location>
        <begin position="74"/>
        <end position="123"/>
    </location>
</feature>
<comment type="caution">
    <text evidence="2">The sequence shown here is derived from an EMBL/GenBank/DDBJ whole genome shotgun (WGS) entry which is preliminary data.</text>
</comment>
<dbReference type="AlphaFoldDB" id="A0A2J7ZMV7"/>
<protein>
    <submittedName>
        <fullName evidence="2">Uncharacterized protein</fullName>
    </submittedName>
</protein>
<gene>
    <name evidence="2" type="ORF">TSOC_012500</name>
</gene>
<evidence type="ECO:0000256" key="1">
    <source>
        <dbReference type="SAM" id="MobiDB-lite"/>
    </source>
</evidence>
<organism evidence="2 3">
    <name type="scientific">Tetrabaena socialis</name>
    <dbReference type="NCBI Taxonomy" id="47790"/>
    <lineage>
        <taxon>Eukaryota</taxon>
        <taxon>Viridiplantae</taxon>
        <taxon>Chlorophyta</taxon>
        <taxon>core chlorophytes</taxon>
        <taxon>Chlorophyceae</taxon>
        <taxon>CS clade</taxon>
        <taxon>Chlamydomonadales</taxon>
        <taxon>Tetrabaenaceae</taxon>
        <taxon>Tetrabaena</taxon>
    </lineage>
</organism>
<evidence type="ECO:0000313" key="2">
    <source>
        <dbReference type="EMBL" id="PNH01598.1"/>
    </source>
</evidence>
<keyword evidence="3" id="KW-1185">Reference proteome</keyword>
<evidence type="ECO:0000313" key="3">
    <source>
        <dbReference type="Proteomes" id="UP000236333"/>
    </source>
</evidence>
<feature type="compositionally biased region" description="Polar residues" evidence="1">
    <location>
        <begin position="145"/>
        <end position="155"/>
    </location>
</feature>
<reference evidence="2 3" key="1">
    <citation type="journal article" date="2017" name="Mol. Biol. Evol.">
        <title>The 4-celled Tetrabaena socialis nuclear genome reveals the essential components for genetic control of cell number at the origin of multicellularity in the volvocine lineage.</title>
        <authorList>
            <person name="Featherston J."/>
            <person name="Arakaki Y."/>
            <person name="Hanschen E.R."/>
            <person name="Ferris P.J."/>
            <person name="Michod R.E."/>
            <person name="Olson B.J.S.C."/>
            <person name="Nozaki H."/>
            <person name="Durand P.M."/>
        </authorList>
    </citation>
    <scope>NUCLEOTIDE SEQUENCE [LARGE SCALE GENOMIC DNA]</scope>
    <source>
        <strain evidence="2 3">NIES-571</strain>
    </source>
</reference>
<dbReference type="EMBL" id="PGGS01000844">
    <property type="protein sequence ID" value="PNH01598.1"/>
    <property type="molecule type" value="Genomic_DNA"/>
</dbReference>
<name>A0A2J7ZMV7_9CHLO</name>
<proteinExistence type="predicted"/>
<feature type="region of interest" description="Disordered" evidence="1">
    <location>
        <begin position="1"/>
        <end position="22"/>
    </location>
</feature>
<sequence>MEKDSPAPSILTADDAPSSRLPTLAVPLYDRSYDTFGSAFGSAVQHSSSCVARGPKRMPAHSCCSVSGTGSRKAPPASSSTAPSTSASSSTSSSQLPTCSSTVTSSSYSCSVTLPYTPVSDSSASKKKSSSHTGLGLLSREVVRPSTTPPADTTT</sequence>
<feature type="region of interest" description="Disordered" evidence="1">
    <location>
        <begin position="48"/>
        <end position="155"/>
    </location>
</feature>
<dbReference type="Proteomes" id="UP000236333">
    <property type="component" value="Unassembled WGS sequence"/>
</dbReference>
<accession>A0A2J7ZMV7</accession>